<proteinExistence type="predicted"/>
<reference evidence="2 3" key="1">
    <citation type="submission" date="2023-08" db="EMBL/GenBank/DDBJ databases">
        <title>New molecular markers tilS and rpoB for phylogenetic and monitoring studies of the genus Thiothrix biodiversity.</title>
        <authorList>
            <person name="Ravin N.V."/>
            <person name="Smolyakov D."/>
            <person name="Markov N.D."/>
            <person name="Beletsky A.V."/>
            <person name="Mardanov A.V."/>
            <person name="Rudenko T.S."/>
            <person name="Grabovich M.Y."/>
        </authorList>
    </citation>
    <scope>NUCLEOTIDE SEQUENCE [LARGE SCALE GENOMIC DNA]</scope>
    <source>
        <strain evidence="2 3">MK1</strain>
    </source>
</reference>
<dbReference type="CDD" id="cd09741">
    <property type="entry name" value="Csx1_III-U"/>
    <property type="match status" value="1"/>
</dbReference>
<name>A0ABY9MSJ8_9GAMM</name>
<keyword evidence="3" id="KW-1185">Reference proteome</keyword>
<evidence type="ECO:0000313" key="2">
    <source>
        <dbReference type="EMBL" id="WML91631.1"/>
    </source>
</evidence>
<dbReference type="NCBIfam" id="TIGR02584">
    <property type="entry name" value="cas_NE0113"/>
    <property type="match status" value="1"/>
</dbReference>
<evidence type="ECO:0000259" key="1">
    <source>
        <dbReference type="Pfam" id="PF09623"/>
    </source>
</evidence>
<accession>A0ABY9MSJ8</accession>
<dbReference type="Pfam" id="PF09623">
    <property type="entry name" value="Cas_NE0113"/>
    <property type="match status" value="1"/>
</dbReference>
<dbReference type="Proteomes" id="UP001236657">
    <property type="component" value="Chromosome"/>
</dbReference>
<organism evidence="2 3">
    <name type="scientific">Thiothrix lacustris</name>
    <dbReference type="NCBI Taxonomy" id="525917"/>
    <lineage>
        <taxon>Bacteria</taxon>
        <taxon>Pseudomonadati</taxon>
        <taxon>Pseudomonadota</taxon>
        <taxon>Gammaproteobacteria</taxon>
        <taxon>Thiotrichales</taxon>
        <taxon>Thiotrichaceae</taxon>
        <taxon>Thiothrix</taxon>
    </lineage>
</organism>
<dbReference type="InterPro" id="IPR013413">
    <property type="entry name" value="CRISPR-assoc_prot_NE0113"/>
</dbReference>
<protein>
    <submittedName>
        <fullName evidence="2">CRISPR-associated ring nuclease Csm6</fullName>
    </submittedName>
</protein>
<sequence>MNQPHPTLPHTYPRRILLAVAAYSPQIVTETCYALALQTDPPWLPTEVHIITTQRGAEYVRAGLCATRQNELGKLCADYALPPPAFDSSHIHLITDAQGIALEDVRNGTDNTHAADFITRTVRHFTADPHTSLHVSLSGGRRTMTYYIGYALSLFGRPQDRLSHVLIEDEYYFNREFYYPPPRPVWVMREDGSGFDAAKVEVTLADIPFVRLREGLPTELLEGNSTFSTTIHAAQRRFDPVQVQLDWQQASLHCGGVAVPMPPVQLAFYAWMLHRCAQNQPPVHWTTPETPDLASQFLHIYQRLHGQTGSYEQVALALRDGITKPWFEERKSHTHKALKKALGMAAAEPYLIQPHGSKPRTHFGLNLPLDALDFHPNLAVV</sequence>
<feature type="domain" description="CRISPR system ring nuclease SSO2081-like" evidence="1">
    <location>
        <begin position="24"/>
        <end position="236"/>
    </location>
</feature>
<dbReference type="RefSeq" id="WP_308896466.1">
    <property type="nucleotide sequence ID" value="NZ_CP133218.1"/>
</dbReference>
<evidence type="ECO:0000313" key="3">
    <source>
        <dbReference type="Proteomes" id="UP001236657"/>
    </source>
</evidence>
<dbReference type="EMBL" id="CP133218">
    <property type="protein sequence ID" value="WML91631.1"/>
    <property type="molecule type" value="Genomic_DNA"/>
</dbReference>
<dbReference type="InterPro" id="IPR019092">
    <property type="entry name" value="SSO2081-like_dom"/>
</dbReference>
<gene>
    <name evidence="2" type="primary">csm6</name>
    <name evidence="2" type="ORF">RCF98_04650</name>
</gene>